<keyword evidence="5" id="KW-1185">Reference proteome</keyword>
<evidence type="ECO:0000313" key="3">
    <source>
        <dbReference type="EMBL" id="QKS58225.1"/>
    </source>
</evidence>
<dbReference type="RefSeq" id="WP_110898147.1">
    <property type="nucleotide sequence ID" value="NZ_CP054614.1"/>
</dbReference>
<accession>A0A2V4VF29</accession>
<feature type="compositionally biased region" description="Basic and acidic residues" evidence="1">
    <location>
        <begin position="11"/>
        <end position="29"/>
    </location>
</feature>
<dbReference type="OrthoDB" id="2650263at2"/>
<dbReference type="EMBL" id="CP054614">
    <property type="protein sequence ID" value="QKS58225.1"/>
    <property type="molecule type" value="Genomic_DNA"/>
</dbReference>
<protein>
    <submittedName>
        <fullName evidence="2">Uncharacterized protein</fullName>
    </submittedName>
</protein>
<dbReference type="EMBL" id="QJSW01000014">
    <property type="protein sequence ID" value="PYE47326.1"/>
    <property type="molecule type" value="Genomic_DNA"/>
</dbReference>
<evidence type="ECO:0000313" key="4">
    <source>
        <dbReference type="Proteomes" id="UP000247790"/>
    </source>
</evidence>
<gene>
    <name evidence="2" type="ORF">DFQ00_11466</name>
    <name evidence="3" type="ORF">HUB98_19570</name>
</gene>
<dbReference type="Proteomes" id="UP000247790">
    <property type="component" value="Unassembled WGS sequence"/>
</dbReference>
<proteinExistence type="predicted"/>
<evidence type="ECO:0000313" key="5">
    <source>
        <dbReference type="Proteomes" id="UP000509327"/>
    </source>
</evidence>
<dbReference type="AlphaFoldDB" id="A0A2V4VF29"/>
<reference evidence="3 5" key="2">
    <citation type="submission" date="2020-06" db="EMBL/GenBank/DDBJ databases">
        <title>Complete genome of Paenibacillus barcinonensis KACC11450.</title>
        <authorList>
            <person name="Kim M."/>
            <person name="Park Y.-J."/>
            <person name="Shin J.-H."/>
        </authorList>
    </citation>
    <scope>NUCLEOTIDE SEQUENCE [LARGE SCALE GENOMIC DNA]</scope>
    <source>
        <strain evidence="3 5">KACC11450</strain>
    </source>
</reference>
<reference evidence="2 4" key="1">
    <citation type="submission" date="2018-06" db="EMBL/GenBank/DDBJ databases">
        <title>Genomic Encyclopedia of Type Strains, Phase III (KMG-III): the genomes of soil and plant-associated and newly described type strains.</title>
        <authorList>
            <person name="Whitman W."/>
        </authorList>
    </citation>
    <scope>NUCLEOTIDE SEQUENCE [LARGE SCALE GENOMIC DNA]</scope>
    <source>
        <strain evidence="2 4">CECT 7022</strain>
    </source>
</reference>
<dbReference type="Proteomes" id="UP000509327">
    <property type="component" value="Chromosome"/>
</dbReference>
<name>A0A2V4VF29_PAEBA</name>
<evidence type="ECO:0000313" key="2">
    <source>
        <dbReference type="EMBL" id="PYE47326.1"/>
    </source>
</evidence>
<evidence type="ECO:0000256" key="1">
    <source>
        <dbReference type="SAM" id="MobiDB-lite"/>
    </source>
</evidence>
<feature type="region of interest" description="Disordered" evidence="1">
    <location>
        <begin position="1"/>
        <end position="62"/>
    </location>
</feature>
<organism evidence="2 4">
    <name type="scientific">Paenibacillus barcinonensis</name>
    <dbReference type="NCBI Taxonomy" id="198119"/>
    <lineage>
        <taxon>Bacteria</taxon>
        <taxon>Bacillati</taxon>
        <taxon>Bacillota</taxon>
        <taxon>Bacilli</taxon>
        <taxon>Bacillales</taxon>
        <taxon>Paenibacillaceae</taxon>
        <taxon>Paenibacillus</taxon>
    </lineage>
</organism>
<sequence length="62" mass="6991">MTQNNQPQDEAAIRNKMDEDGDSLMEKKKMMNGVDIEPQADEWAAKPSPVAFNEENHTSAKK</sequence>